<keyword evidence="2" id="KW-1185">Reference proteome</keyword>
<comment type="caution">
    <text evidence="1">The sequence shown here is derived from an EMBL/GenBank/DDBJ whole genome shotgun (WGS) entry which is preliminary data.</text>
</comment>
<evidence type="ECO:0000313" key="2">
    <source>
        <dbReference type="Proteomes" id="UP000631114"/>
    </source>
</evidence>
<gene>
    <name evidence="1" type="ORF">IFM89_012994</name>
</gene>
<dbReference type="Proteomes" id="UP000631114">
    <property type="component" value="Unassembled WGS sequence"/>
</dbReference>
<dbReference type="AlphaFoldDB" id="A0A835MI88"/>
<proteinExistence type="predicted"/>
<organism evidence="1 2">
    <name type="scientific">Coptis chinensis</name>
    <dbReference type="NCBI Taxonomy" id="261450"/>
    <lineage>
        <taxon>Eukaryota</taxon>
        <taxon>Viridiplantae</taxon>
        <taxon>Streptophyta</taxon>
        <taxon>Embryophyta</taxon>
        <taxon>Tracheophyta</taxon>
        <taxon>Spermatophyta</taxon>
        <taxon>Magnoliopsida</taxon>
        <taxon>Ranunculales</taxon>
        <taxon>Ranunculaceae</taxon>
        <taxon>Coptidoideae</taxon>
        <taxon>Coptis</taxon>
    </lineage>
</organism>
<sequence>MKRNNKKSLCEKTMKIVVNIMKISSLSLAQMSLGSTAAPQTITYENSSSDAFVEITRITQDSGQLRLQELENSSNLSSLFLNPNEGKASSYVIREVKDVNEAASDYIHKFHDNNRKHASNFKVSPYVIPPPPPPVVK</sequence>
<dbReference type="EMBL" id="JADFTS010000001">
    <property type="protein sequence ID" value="KAF9624701.1"/>
    <property type="molecule type" value="Genomic_DNA"/>
</dbReference>
<dbReference type="OrthoDB" id="1916329at2759"/>
<reference evidence="1 2" key="1">
    <citation type="submission" date="2020-10" db="EMBL/GenBank/DDBJ databases">
        <title>The Coptis chinensis genome and diversification of protoberbering-type alkaloids.</title>
        <authorList>
            <person name="Wang B."/>
            <person name="Shu S."/>
            <person name="Song C."/>
            <person name="Liu Y."/>
        </authorList>
    </citation>
    <scope>NUCLEOTIDE SEQUENCE [LARGE SCALE GENOMIC DNA]</scope>
    <source>
        <strain evidence="1">HL-2020</strain>
        <tissue evidence="1">Leaf</tissue>
    </source>
</reference>
<protein>
    <submittedName>
        <fullName evidence="1">Uncharacterized protein</fullName>
    </submittedName>
</protein>
<evidence type="ECO:0000313" key="1">
    <source>
        <dbReference type="EMBL" id="KAF9624701.1"/>
    </source>
</evidence>
<accession>A0A835MI88</accession>
<name>A0A835MI88_9MAGN</name>